<protein>
    <recommendedName>
        <fullName evidence="3">DUF5590 domain-containing protein</fullName>
    </recommendedName>
</protein>
<evidence type="ECO:0008006" key="3">
    <source>
        <dbReference type="Google" id="ProtNLM"/>
    </source>
</evidence>
<dbReference type="InterPro" id="IPR046350">
    <property type="entry name" value="Cystatin_sf"/>
</dbReference>
<sequence>MSKRTKIILLAVLIVLILLSGAYLYYTLSMQNRTAERSAAISSARAQAQLTEVERADKWVWGDNSIFWVVQGTTVSGEEEYVWLKYTSEGTPVEGKNAFRTLPLAGTVSRDDMKSRFEAESPDADLVRMLPGIYNNQYVWQVFYEQGGKHFYRFYNLKDGSAIGSAYELAEW</sequence>
<evidence type="ECO:0000313" key="2">
    <source>
        <dbReference type="Proteomes" id="UP000800303"/>
    </source>
</evidence>
<name>A0ABX0F068_9BACL</name>
<proteinExistence type="predicted"/>
<comment type="caution">
    <text evidence="1">The sequence shown here is derived from an EMBL/GenBank/DDBJ whole genome shotgun (WGS) entry which is preliminary data.</text>
</comment>
<dbReference type="Proteomes" id="UP000800303">
    <property type="component" value="Unassembled WGS sequence"/>
</dbReference>
<dbReference type="SUPFAM" id="SSF54403">
    <property type="entry name" value="Cystatin/monellin"/>
    <property type="match status" value="1"/>
</dbReference>
<dbReference type="EMBL" id="JAAFGS010000001">
    <property type="protein sequence ID" value="NGZ74281.1"/>
    <property type="molecule type" value="Genomic_DNA"/>
</dbReference>
<dbReference type="Gene3D" id="3.10.450.40">
    <property type="match status" value="2"/>
</dbReference>
<organism evidence="1 2">
    <name type="scientific">Saccharibacillus alkalitolerans</name>
    <dbReference type="NCBI Taxonomy" id="2705290"/>
    <lineage>
        <taxon>Bacteria</taxon>
        <taxon>Bacillati</taxon>
        <taxon>Bacillota</taxon>
        <taxon>Bacilli</taxon>
        <taxon>Bacillales</taxon>
        <taxon>Paenibacillaceae</taxon>
        <taxon>Saccharibacillus</taxon>
    </lineage>
</organism>
<dbReference type="RefSeq" id="WP_166272363.1">
    <property type="nucleotide sequence ID" value="NZ_JAAFGS010000001.1"/>
</dbReference>
<evidence type="ECO:0000313" key="1">
    <source>
        <dbReference type="EMBL" id="NGZ74281.1"/>
    </source>
</evidence>
<accession>A0ABX0F068</accession>
<reference evidence="1 2" key="1">
    <citation type="submission" date="2020-01" db="EMBL/GenBank/DDBJ databases">
        <title>Polyphasic characterisation and genomic insights into a novel alkali tolerant bacterium VR-M41.</title>
        <authorList>
            <person name="Vemuluri V.R."/>
        </authorList>
    </citation>
    <scope>NUCLEOTIDE SEQUENCE [LARGE SCALE GENOMIC DNA]</scope>
    <source>
        <strain evidence="1 2">VR-M41</strain>
    </source>
</reference>
<keyword evidence="2" id="KW-1185">Reference proteome</keyword>
<gene>
    <name evidence="1" type="ORF">GYN08_03050</name>
</gene>